<dbReference type="RefSeq" id="WP_187247199.1">
    <property type="nucleotide sequence ID" value="NZ_BAAAOK010000009.1"/>
</dbReference>
<gene>
    <name evidence="1" type="ORF">HKK74_32390</name>
</gene>
<protein>
    <submittedName>
        <fullName evidence="1">Uncharacterized protein</fullName>
    </submittedName>
</protein>
<evidence type="ECO:0000313" key="2">
    <source>
        <dbReference type="Proteomes" id="UP000805614"/>
    </source>
</evidence>
<keyword evidence="2" id="KW-1185">Reference proteome</keyword>
<accession>A0ABR7LZ77</accession>
<evidence type="ECO:0000313" key="1">
    <source>
        <dbReference type="EMBL" id="MBC6470153.1"/>
    </source>
</evidence>
<sequence>MPYGVEITLLTQRIVQSAGRSYEAQQFSGFVNVTALIGGLRLVGLDLSITLPTFELEEPGRQRRPCLGEPHGELIEIEAFAVTKGPNRRPHQLANISFADVFSLTLCDLAVFEVGDDKCRFGDVADSAGLRVGGRRATVWTAGGLKCGRYGRAK</sequence>
<dbReference type="EMBL" id="JABVEC010000037">
    <property type="protein sequence ID" value="MBC6470153.1"/>
    <property type="molecule type" value="Genomic_DNA"/>
</dbReference>
<reference evidence="1 2" key="1">
    <citation type="submission" date="2020-06" db="EMBL/GenBank/DDBJ databases">
        <title>Actinomadura xiongansis sp. nov., isolated from soil of Baiyangdian.</title>
        <authorList>
            <person name="Zhang X."/>
        </authorList>
    </citation>
    <scope>NUCLEOTIDE SEQUENCE [LARGE SCALE GENOMIC DNA]</scope>
    <source>
        <strain evidence="1 2">HBUM206468</strain>
    </source>
</reference>
<proteinExistence type="predicted"/>
<organism evidence="1 2">
    <name type="scientific">Actinomadura alba</name>
    <dbReference type="NCBI Taxonomy" id="406431"/>
    <lineage>
        <taxon>Bacteria</taxon>
        <taxon>Bacillati</taxon>
        <taxon>Actinomycetota</taxon>
        <taxon>Actinomycetes</taxon>
        <taxon>Streptosporangiales</taxon>
        <taxon>Thermomonosporaceae</taxon>
        <taxon>Actinomadura</taxon>
    </lineage>
</organism>
<name>A0ABR7LZ77_9ACTN</name>
<comment type="caution">
    <text evidence="1">The sequence shown here is derived from an EMBL/GenBank/DDBJ whole genome shotgun (WGS) entry which is preliminary data.</text>
</comment>
<dbReference type="Proteomes" id="UP000805614">
    <property type="component" value="Unassembled WGS sequence"/>
</dbReference>